<comment type="caution">
    <text evidence="6">The sequence shown here is derived from an EMBL/GenBank/DDBJ whole genome shotgun (WGS) entry which is preliminary data.</text>
</comment>
<comment type="similarity">
    <text evidence="4">Belongs to the zinc-containing alcohol dehydrogenase family.</text>
</comment>
<organism evidence="6">
    <name type="scientific">Salmonella enterica subsp. enterica serovar Ouagadougou</name>
    <dbReference type="NCBI Taxonomy" id="2564899"/>
    <lineage>
        <taxon>Bacteria</taxon>
        <taxon>Pseudomonadati</taxon>
        <taxon>Pseudomonadota</taxon>
        <taxon>Gammaproteobacteria</taxon>
        <taxon>Enterobacterales</taxon>
        <taxon>Enterobacteriaceae</taxon>
        <taxon>Salmonella</taxon>
    </lineage>
</organism>
<evidence type="ECO:0000256" key="2">
    <source>
        <dbReference type="ARBA" id="ARBA00022833"/>
    </source>
</evidence>
<keyword evidence="3" id="KW-0560">Oxidoreductase</keyword>
<evidence type="ECO:0000313" key="6">
    <source>
        <dbReference type="EMBL" id="EBV0635995.1"/>
    </source>
</evidence>
<dbReference type="SUPFAM" id="SSF50129">
    <property type="entry name" value="GroES-like"/>
    <property type="match status" value="1"/>
</dbReference>
<dbReference type="PANTHER" id="PTHR43401">
    <property type="entry name" value="L-THREONINE 3-DEHYDROGENASE"/>
    <property type="match status" value="1"/>
</dbReference>
<dbReference type="Pfam" id="PF08240">
    <property type="entry name" value="ADH_N"/>
    <property type="match status" value="1"/>
</dbReference>
<comment type="cofactor">
    <cofactor evidence="4">
        <name>Zn(2+)</name>
        <dbReference type="ChEBI" id="CHEBI:29105"/>
    </cofactor>
</comment>
<feature type="domain" description="Enoyl reductase (ER)" evidence="5">
    <location>
        <begin position="12"/>
        <end position="350"/>
    </location>
</feature>
<evidence type="ECO:0000259" key="5">
    <source>
        <dbReference type="SMART" id="SM00829"/>
    </source>
</evidence>
<protein>
    <submittedName>
        <fullName evidence="6">Alcohol dehydrogenase</fullName>
    </submittedName>
</protein>
<keyword evidence="2 4" id="KW-0862">Zinc</keyword>
<dbReference type="Gene3D" id="3.40.50.720">
    <property type="entry name" value="NAD(P)-binding Rossmann-like Domain"/>
    <property type="match status" value="1"/>
</dbReference>
<sequence>MKGLVRYGFPLGAFKLEEVTPPGIEGSGDVLLEVKAAGLCGSDLKNWNIENGAKTRISVFGHEFAGEIVAIGSDVTDWKIGDRVVSDNTGYACGKCHACMVGNFVSCSERRALGWGMDGGFGKFVRIPGQILGLHKHALMKIPDNVSYEEASILDPVCNAYMALVQRSNLRPGEDVLIYGMGPLSLNCIQIARIMGAANIIVVGNGSDEAVRKPVAKMLGATHFIDTDKDDVVQRCEQISGKYGIPVVVDGRGSPQIIEESIRILRTNGQFIRIGLDPNPAEFSINDISEKAISLIGHMGYDAVSWLNVLNLLKHRMLDVESLITHRLPLSRWQEGFELMASRQAIKVVFHYDLD</sequence>
<dbReference type="InterPro" id="IPR013149">
    <property type="entry name" value="ADH-like_C"/>
</dbReference>
<dbReference type="InterPro" id="IPR011032">
    <property type="entry name" value="GroES-like_sf"/>
</dbReference>
<dbReference type="Pfam" id="PF00107">
    <property type="entry name" value="ADH_zinc_N"/>
    <property type="match status" value="1"/>
</dbReference>
<dbReference type="SUPFAM" id="SSF51735">
    <property type="entry name" value="NAD(P)-binding Rossmann-fold domains"/>
    <property type="match status" value="1"/>
</dbReference>
<dbReference type="SMART" id="SM00829">
    <property type="entry name" value="PKS_ER"/>
    <property type="match status" value="1"/>
</dbReference>
<proteinExistence type="inferred from homology"/>
<dbReference type="GO" id="GO:0008270">
    <property type="term" value="F:zinc ion binding"/>
    <property type="evidence" value="ECO:0007669"/>
    <property type="project" value="InterPro"/>
</dbReference>
<dbReference type="EMBL" id="AAHEBA010000012">
    <property type="protein sequence ID" value="EBV0635995.1"/>
    <property type="molecule type" value="Genomic_DNA"/>
</dbReference>
<dbReference type="InterPro" id="IPR050129">
    <property type="entry name" value="Zn_alcohol_dh"/>
</dbReference>
<reference evidence="6" key="1">
    <citation type="submission" date="2018-06" db="EMBL/GenBank/DDBJ databases">
        <authorList>
            <person name="Ashton P.M."/>
            <person name="Dallman T."/>
            <person name="Nair S."/>
            <person name="De Pinna E."/>
            <person name="Peters T."/>
            <person name="Grant K."/>
        </authorList>
    </citation>
    <scope>NUCLEOTIDE SEQUENCE</scope>
    <source>
        <strain evidence="6">458084</strain>
    </source>
</reference>
<dbReference type="PROSITE" id="PS00059">
    <property type="entry name" value="ADH_ZINC"/>
    <property type="match status" value="1"/>
</dbReference>
<dbReference type="InterPro" id="IPR013154">
    <property type="entry name" value="ADH-like_N"/>
</dbReference>
<dbReference type="InterPro" id="IPR002328">
    <property type="entry name" value="ADH_Zn_CS"/>
</dbReference>
<gene>
    <name evidence="6" type="ORF">DNM41_13855</name>
</gene>
<keyword evidence="1 4" id="KW-0479">Metal-binding</keyword>
<evidence type="ECO:0000256" key="1">
    <source>
        <dbReference type="ARBA" id="ARBA00022723"/>
    </source>
</evidence>
<dbReference type="InterPro" id="IPR020843">
    <property type="entry name" value="ER"/>
</dbReference>
<name>A0A5I0D1B2_SALET</name>
<dbReference type="InterPro" id="IPR036291">
    <property type="entry name" value="NAD(P)-bd_dom_sf"/>
</dbReference>
<evidence type="ECO:0000256" key="3">
    <source>
        <dbReference type="ARBA" id="ARBA00023002"/>
    </source>
</evidence>
<accession>A0A5I0D1B2</accession>
<evidence type="ECO:0000256" key="4">
    <source>
        <dbReference type="RuleBase" id="RU361277"/>
    </source>
</evidence>
<dbReference type="GO" id="GO:0016616">
    <property type="term" value="F:oxidoreductase activity, acting on the CH-OH group of donors, NAD or NADP as acceptor"/>
    <property type="evidence" value="ECO:0007669"/>
    <property type="project" value="UniProtKB-ARBA"/>
</dbReference>
<dbReference type="AlphaFoldDB" id="A0A5I0D1B2"/>
<dbReference type="PANTHER" id="PTHR43401:SF5">
    <property type="entry name" value="ALCOHOL DEHYDROGENASE-RELATED"/>
    <property type="match status" value="1"/>
</dbReference>
<dbReference type="Gene3D" id="3.90.180.10">
    <property type="entry name" value="Medium-chain alcohol dehydrogenases, catalytic domain"/>
    <property type="match status" value="1"/>
</dbReference>